<dbReference type="InterPro" id="IPR057983">
    <property type="entry name" value="NAA35-like_N"/>
</dbReference>
<dbReference type="InterPro" id="IPR007244">
    <property type="entry name" value="Naa35_N"/>
</dbReference>
<protein>
    <recommendedName>
        <fullName evidence="1">NAA35-like N-terminal domain-containing protein</fullName>
    </recommendedName>
</protein>
<dbReference type="Pfam" id="PF04112">
    <property type="entry name" value="Mak10"/>
    <property type="match status" value="1"/>
</dbReference>
<comment type="caution">
    <text evidence="2">The sequence shown here is derived from an EMBL/GenBank/DDBJ whole genome shotgun (WGS) entry which is preliminary data.</text>
</comment>
<dbReference type="GO" id="GO:0031417">
    <property type="term" value="C:NatC complex"/>
    <property type="evidence" value="ECO:0007669"/>
    <property type="project" value="InterPro"/>
</dbReference>
<reference evidence="2 3" key="1">
    <citation type="submission" date="2023-10" db="EMBL/GenBank/DDBJ databases">
        <title>Draft genome sequence of Xylaria bambusicola isolate GMP-LS, the root and basal stem rot pathogen of sugarcane in Indonesia.</title>
        <authorList>
            <person name="Selvaraj P."/>
            <person name="Muralishankar V."/>
            <person name="Muruganantham S."/>
            <person name="Sp S."/>
            <person name="Haryani S."/>
            <person name="Lau K.J.X."/>
            <person name="Naqvi N.I."/>
        </authorList>
    </citation>
    <scope>NUCLEOTIDE SEQUENCE [LARGE SCALE GENOMIC DNA]</scope>
    <source>
        <strain evidence="2">GMP-LS</strain>
    </source>
</reference>
<gene>
    <name evidence="2" type="ORF">RRF57_010989</name>
</gene>
<name>A0AAN7UT74_9PEZI</name>
<evidence type="ECO:0000259" key="1">
    <source>
        <dbReference type="Pfam" id="PF04112"/>
    </source>
</evidence>
<evidence type="ECO:0000313" key="2">
    <source>
        <dbReference type="EMBL" id="KAK5635277.1"/>
    </source>
</evidence>
<feature type="domain" description="NAA35-like N-terminal" evidence="1">
    <location>
        <begin position="1"/>
        <end position="145"/>
    </location>
</feature>
<dbReference type="PANTHER" id="PTHR21373:SF0">
    <property type="entry name" value="N-ALPHA-ACETYLTRANSFERASE 35, NATC AUXILIARY SUBUNIT"/>
    <property type="match status" value="1"/>
</dbReference>
<dbReference type="AlphaFoldDB" id="A0AAN7UT74"/>
<accession>A0AAN7UT74</accession>
<organism evidence="2 3">
    <name type="scientific">Xylaria bambusicola</name>
    <dbReference type="NCBI Taxonomy" id="326684"/>
    <lineage>
        <taxon>Eukaryota</taxon>
        <taxon>Fungi</taxon>
        <taxon>Dikarya</taxon>
        <taxon>Ascomycota</taxon>
        <taxon>Pezizomycotina</taxon>
        <taxon>Sordariomycetes</taxon>
        <taxon>Xylariomycetidae</taxon>
        <taxon>Xylariales</taxon>
        <taxon>Xylariaceae</taxon>
        <taxon>Xylaria</taxon>
    </lineage>
</organism>
<keyword evidence="3" id="KW-1185">Reference proteome</keyword>
<dbReference type="Proteomes" id="UP001305414">
    <property type="component" value="Unassembled WGS sequence"/>
</dbReference>
<sequence length="207" mass="23140">MEIMDRKMDSGILDQDESLDEEYDVTSSVLPEEILGIIDELLCLEMAWHLGYPLSQTILTSVHVDALMNPDPATIQDVDFTSKPSSSGPGSTMLLVLRAYCAGLLRACFSVNELMKEEMSYEEEDFVTNTYGRGLLGNIPVSDIKKLLIAAITEVRERRDEFSQLVHAALASRLELRIAFLDVLDLDTTRKNLQNHRDYIGHGCGIS</sequence>
<proteinExistence type="predicted"/>
<evidence type="ECO:0000313" key="3">
    <source>
        <dbReference type="Proteomes" id="UP001305414"/>
    </source>
</evidence>
<dbReference type="PANTHER" id="PTHR21373">
    <property type="entry name" value="GLUCOSE REPRESSIBLE PROTEIN MAK10"/>
    <property type="match status" value="1"/>
</dbReference>
<dbReference type="EMBL" id="JAWHQM010000050">
    <property type="protein sequence ID" value="KAK5635277.1"/>
    <property type="molecule type" value="Genomic_DNA"/>
</dbReference>